<gene>
    <name evidence="1" type="primary">Dwil\GK27450</name>
    <name evidence="1" type="ORF">Dwil_GK27450</name>
</gene>
<dbReference type="InParanoid" id="A0A0Q9X123"/>
<dbReference type="OrthoDB" id="7987789at2759"/>
<evidence type="ECO:0008006" key="3">
    <source>
        <dbReference type="Google" id="ProtNLM"/>
    </source>
</evidence>
<organism evidence="1 2">
    <name type="scientific">Drosophila willistoni</name>
    <name type="common">Fruit fly</name>
    <dbReference type="NCBI Taxonomy" id="7260"/>
    <lineage>
        <taxon>Eukaryota</taxon>
        <taxon>Metazoa</taxon>
        <taxon>Ecdysozoa</taxon>
        <taxon>Arthropoda</taxon>
        <taxon>Hexapoda</taxon>
        <taxon>Insecta</taxon>
        <taxon>Pterygota</taxon>
        <taxon>Neoptera</taxon>
        <taxon>Endopterygota</taxon>
        <taxon>Diptera</taxon>
        <taxon>Brachycera</taxon>
        <taxon>Muscomorpha</taxon>
        <taxon>Ephydroidea</taxon>
        <taxon>Drosophilidae</taxon>
        <taxon>Drosophila</taxon>
        <taxon>Sophophora</taxon>
    </lineage>
</organism>
<dbReference type="KEGG" id="dwi:26529452"/>
<evidence type="ECO:0000313" key="1">
    <source>
        <dbReference type="EMBL" id="KRF99219.1"/>
    </source>
</evidence>
<reference evidence="1 2" key="1">
    <citation type="journal article" date="2007" name="Nature">
        <title>Evolution of genes and genomes on the Drosophila phylogeny.</title>
        <authorList>
            <consortium name="Drosophila 12 Genomes Consortium"/>
            <person name="Clark A.G."/>
            <person name="Eisen M.B."/>
            <person name="Smith D.R."/>
            <person name="Bergman C.M."/>
            <person name="Oliver B."/>
            <person name="Markow T.A."/>
            <person name="Kaufman T.C."/>
            <person name="Kellis M."/>
            <person name="Gelbart W."/>
            <person name="Iyer V.N."/>
            <person name="Pollard D.A."/>
            <person name="Sackton T.B."/>
            <person name="Larracuente A.M."/>
            <person name="Singh N.D."/>
            <person name="Abad J.P."/>
            <person name="Abt D.N."/>
            <person name="Adryan B."/>
            <person name="Aguade M."/>
            <person name="Akashi H."/>
            <person name="Anderson W.W."/>
            <person name="Aquadro C.F."/>
            <person name="Ardell D.H."/>
            <person name="Arguello R."/>
            <person name="Artieri C.G."/>
            <person name="Barbash D.A."/>
            <person name="Barker D."/>
            <person name="Barsanti P."/>
            <person name="Batterham P."/>
            <person name="Batzoglou S."/>
            <person name="Begun D."/>
            <person name="Bhutkar A."/>
            <person name="Blanco E."/>
            <person name="Bosak S.A."/>
            <person name="Bradley R.K."/>
            <person name="Brand A.D."/>
            <person name="Brent M.R."/>
            <person name="Brooks A.N."/>
            <person name="Brown R.H."/>
            <person name="Butlin R.K."/>
            <person name="Caggese C."/>
            <person name="Calvi B.R."/>
            <person name="Bernardo de Carvalho A."/>
            <person name="Caspi A."/>
            <person name="Castrezana S."/>
            <person name="Celniker S.E."/>
            <person name="Chang J.L."/>
            <person name="Chapple C."/>
            <person name="Chatterji S."/>
            <person name="Chinwalla A."/>
            <person name="Civetta A."/>
            <person name="Clifton S.W."/>
            <person name="Comeron J.M."/>
            <person name="Costello J.C."/>
            <person name="Coyne J.A."/>
            <person name="Daub J."/>
            <person name="David R.G."/>
            <person name="Delcher A.L."/>
            <person name="Delehaunty K."/>
            <person name="Do C.B."/>
            <person name="Ebling H."/>
            <person name="Edwards K."/>
            <person name="Eickbush T."/>
            <person name="Evans J.D."/>
            <person name="Filipski A."/>
            <person name="Findeiss S."/>
            <person name="Freyhult E."/>
            <person name="Fulton L."/>
            <person name="Fulton R."/>
            <person name="Garcia A.C."/>
            <person name="Gardiner A."/>
            <person name="Garfield D.A."/>
            <person name="Garvin B.E."/>
            <person name="Gibson G."/>
            <person name="Gilbert D."/>
            <person name="Gnerre S."/>
            <person name="Godfrey J."/>
            <person name="Good R."/>
            <person name="Gotea V."/>
            <person name="Gravely B."/>
            <person name="Greenberg A.J."/>
            <person name="Griffiths-Jones S."/>
            <person name="Gross S."/>
            <person name="Guigo R."/>
            <person name="Gustafson E.A."/>
            <person name="Haerty W."/>
            <person name="Hahn M.W."/>
            <person name="Halligan D.L."/>
            <person name="Halpern A.L."/>
            <person name="Halter G.M."/>
            <person name="Han M.V."/>
            <person name="Heger A."/>
            <person name="Hillier L."/>
            <person name="Hinrichs A.S."/>
            <person name="Holmes I."/>
            <person name="Hoskins R.A."/>
            <person name="Hubisz M.J."/>
            <person name="Hultmark D."/>
            <person name="Huntley M.A."/>
            <person name="Jaffe D.B."/>
            <person name="Jagadeeshan S."/>
            <person name="Jeck W.R."/>
            <person name="Johnson J."/>
            <person name="Jones C.D."/>
            <person name="Jordan W.C."/>
            <person name="Karpen G.H."/>
            <person name="Kataoka E."/>
            <person name="Keightley P.D."/>
            <person name="Kheradpour P."/>
            <person name="Kirkness E.F."/>
            <person name="Koerich L.B."/>
            <person name="Kristiansen K."/>
            <person name="Kudrna D."/>
            <person name="Kulathinal R.J."/>
            <person name="Kumar S."/>
            <person name="Kwok R."/>
            <person name="Lander E."/>
            <person name="Langley C.H."/>
            <person name="Lapoint R."/>
            <person name="Lazzaro B.P."/>
            <person name="Lee S.J."/>
            <person name="Levesque L."/>
            <person name="Li R."/>
            <person name="Lin C.F."/>
            <person name="Lin M.F."/>
            <person name="Lindblad-Toh K."/>
            <person name="Llopart A."/>
            <person name="Long M."/>
            <person name="Low L."/>
            <person name="Lozovsky E."/>
            <person name="Lu J."/>
            <person name="Luo M."/>
            <person name="Machado C.A."/>
            <person name="Makalowski W."/>
            <person name="Marzo M."/>
            <person name="Matsuda M."/>
            <person name="Matzkin L."/>
            <person name="McAllister B."/>
            <person name="McBride C.S."/>
            <person name="McKernan B."/>
            <person name="McKernan K."/>
            <person name="Mendez-Lago M."/>
            <person name="Minx P."/>
            <person name="Mollenhauer M.U."/>
            <person name="Montooth K."/>
            <person name="Mount S.M."/>
            <person name="Mu X."/>
            <person name="Myers E."/>
            <person name="Negre B."/>
            <person name="Newfeld S."/>
            <person name="Nielsen R."/>
            <person name="Noor M.A."/>
            <person name="O'Grady P."/>
            <person name="Pachter L."/>
            <person name="Papaceit M."/>
            <person name="Parisi M.J."/>
            <person name="Parisi M."/>
            <person name="Parts L."/>
            <person name="Pedersen J.S."/>
            <person name="Pesole G."/>
            <person name="Phillippy A.M."/>
            <person name="Ponting C.P."/>
            <person name="Pop M."/>
            <person name="Porcelli D."/>
            <person name="Powell J.R."/>
            <person name="Prohaska S."/>
            <person name="Pruitt K."/>
            <person name="Puig M."/>
            <person name="Quesneville H."/>
            <person name="Ram K.R."/>
            <person name="Rand D."/>
            <person name="Rasmussen M.D."/>
            <person name="Reed L.K."/>
            <person name="Reenan R."/>
            <person name="Reily A."/>
            <person name="Remington K.A."/>
            <person name="Rieger T.T."/>
            <person name="Ritchie M.G."/>
            <person name="Robin C."/>
            <person name="Rogers Y.H."/>
            <person name="Rohde C."/>
            <person name="Rozas J."/>
            <person name="Rubenfield M.J."/>
            <person name="Ruiz A."/>
            <person name="Russo S."/>
            <person name="Salzberg S.L."/>
            <person name="Sanchez-Gracia A."/>
            <person name="Saranga D.J."/>
            <person name="Sato H."/>
            <person name="Schaeffer S.W."/>
            <person name="Schatz M.C."/>
            <person name="Schlenke T."/>
            <person name="Schwartz R."/>
            <person name="Segarra C."/>
            <person name="Singh R.S."/>
            <person name="Sirot L."/>
            <person name="Sirota M."/>
            <person name="Sisneros N.B."/>
            <person name="Smith C.D."/>
            <person name="Smith T.F."/>
            <person name="Spieth J."/>
            <person name="Stage D.E."/>
            <person name="Stark A."/>
            <person name="Stephan W."/>
            <person name="Strausberg R.L."/>
            <person name="Strempel S."/>
            <person name="Sturgill D."/>
            <person name="Sutton G."/>
            <person name="Sutton G.G."/>
            <person name="Tao W."/>
            <person name="Teichmann S."/>
            <person name="Tobari Y.N."/>
            <person name="Tomimura Y."/>
            <person name="Tsolas J.M."/>
            <person name="Valente V.L."/>
            <person name="Venter E."/>
            <person name="Venter J.C."/>
            <person name="Vicario S."/>
            <person name="Vieira F.G."/>
            <person name="Vilella A.J."/>
            <person name="Villasante A."/>
            <person name="Walenz B."/>
            <person name="Wang J."/>
            <person name="Wasserman M."/>
            <person name="Watts T."/>
            <person name="Wilson D."/>
            <person name="Wilson R.K."/>
            <person name="Wing R.A."/>
            <person name="Wolfner M.F."/>
            <person name="Wong A."/>
            <person name="Wong G.K."/>
            <person name="Wu C.I."/>
            <person name="Wu G."/>
            <person name="Yamamoto D."/>
            <person name="Yang H.P."/>
            <person name="Yang S.P."/>
            <person name="Yorke J.A."/>
            <person name="Yoshida K."/>
            <person name="Zdobnov E."/>
            <person name="Zhang P."/>
            <person name="Zhang Y."/>
            <person name="Zimin A.V."/>
            <person name="Baldwin J."/>
            <person name="Abdouelleil A."/>
            <person name="Abdulkadir J."/>
            <person name="Abebe A."/>
            <person name="Abera B."/>
            <person name="Abreu J."/>
            <person name="Acer S.C."/>
            <person name="Aftuck L."/>
            <person name="Alexander A."/>
            <person name="An P."/>
            <person name="Anderson E."/>
            <person name="Anderson S."/>
            <person name="Arachi H."/>
            <person name="Azer M."/>
            <person name="Bachantsang P."/>
            <person name="Barry A."/>
            <person name="Bayul T."/>
            <person name="Berlin A."/>
            <person name="Bessette D."/>
            <person name="Bloom T."/>
            <person name="Blye J."/>
            <person name="Boguslavskiy L."/>
            <person name="Bonnet C."/>
            <person name="Boukhgalter B."/>
            <person name="Bourzgui I."/>
            <person name="Brown A."/>
            <person name="Cahill P."/>
            <person name="Channer S."/>
            <person name="Cheshatsang Y."/>
            <person name="Chuda L."/>
            <person name="Citroen M."/>
            <person name="Collymore A."/>
            <person name="Cooke P."/>
            <person name="Costello M."/>
            <person name="D'Aco K."/>
            <person name="Daza R."/>
            <person name="De Haan G."/>
            <person name="DeGray S."/>
            <person name="DeMaso C."/>
            <person name="Dhargay N."/>
            <person name="Dooley K."/>
            <person name="Dooley E."/>
            <person name="Doricent M."/>
            <person name="Dorje P."/>
            <person name="Dorjee K."/>
            <person name="Dupes A."/>
            <person name="Elong R."/>
            <person name="Falk J."/>
            <person name="Farina A."/>
            <person name="Faro S."/>
            <person name="Ferguson D."/>
            <person name="Fisher S."/>
            <person name="Foley C.D."/>
            <person name="Franke A."/>
            <person name="Friedrich D."/>
            <person name="Gadbois L."/>
            <person name="Gearin G."/>
            <person name="Gearin C.R."/>
            <person name="Giannoukos G."/>
            <person name="Goode T."/>
            <person name="Graham J."/>
            <person name="Grandbois E."/>
            <person name="Grewal S."/>
            <person name="Gyaltsen K."/>
            <person name="Hafez N."/>
            <person name="Hagos B."/>
            <person name="Hall J."/>
            <person name="Henson C."/>
            <person name="Hollinger A."/>
            <person name="Honan T."/>
            <person name="Huard M.D."/>
            <person name="Hughes L."/>
            <person name="Hurhula B."/>
            <person name="Husby M.E."/>
            <person name="Kamat A."/>
            <person name="Kanga B."/>
            <person name="Kashin S."/>
            <person name="Khazanovich D."/>
            <person name="Kisner P."/>
            <person name="Lance K."/>
            <person name="Lara M."/>
            <person name="Lee W."/>
            <person name="Lennon N."/>
            <person name="Letendre F."/>
            <person name="LeVine R."/>
            <person name="Lipovsky A."/>
            <person name="Liu X."/>
            <person name="Liu J."/>
            <person name="Liu S."/>
            <person name="Lokyitsang T."/>
            <person name="Lokyitsang Y."/>
            <person name="Lubonja R."/>
            <person name="Lui A."/>
            <person name="MacDonald P."/>
            <person name="Magnisalis V."/>
            <person name="Maru K."/>
            <person name="Matthews C."/>
            <person name="McCusker W."/>
            <person name="McDonough S."/>
            <person name="Mehta T."/>
            <person name="Meldrim J."/>
            <person name="Meneus L."/>
            <person name="Mihai O."/>
            <person name="Mihalev A."/>
            <person name="Mihova T."/>
            <person name="Mittelman R."/>
            <person name="Mlenga V."/>
            <person name="Montmayeur A."/>
            <person name="Mulrain L."/>
            <person name="Navidi A."/>
            <person name="Naylor J."/>
            <person name="Negash T."/>
            <person name="Nguyen T."/>
            <person name="Nguyen N."/>
            <person name="Nicol R."/>
            <person name="Norbu C."/>
            <person name="Norbu N."/>
            <person name="Novod N."/>
            <person name="O'Neill B."/>
            <person name="Osman S."/>
            <person name="Markiewicz E."/>
            <person name="Oyono O.L."/>
            <person name="Patti C."/>
            <person name="Phunkhang P."/>
            <person name="Pierre F."/>
            <person name="Priest M."/>
            <person name="Raghuraman S."/>
            <person name="Rege F."/>
            <person name="Reyes R."/>
            <person name="Rise C."/>
            <person name="Rogov P."/>
            <person name="Ross K."/>
            <person name="Ryan E."/>
            <person name="Settipalli S."/>
            <person name="Shea T."/>
            <person name="Sherpa N."/>
            <person name="Shi L."/>
            <person name="Shih D."/>
            <person name="Sparrow T."/>
            <person name="Spaulding J."/>
            <person name="Stalker J."/>
            <person name="Stange-Thomann N."/>
            <person name="Stavropoulos S."/>
            <person name="Stone C."/>
            <person name="Strader C."/>
            <person name="Tesfaye S."/>
            <person name="Thomson T."/>
            <person name="Thoulutsang Y."/>
            <person name="Thoulutsang D."/>
            <person name="Topham K."/>
            <person name="Topping I."/>
            <person name="Tsamla T."/>
            <person name="Vassiliev H."/>
            <person name="Vo A."/>
            <person name="Wangchuk T."/>
            <person name="Wangdi T."/>
            <person name="Weiand M."/>
            <person name="Wilkinson J."/>
            <person name="Wilson A."/>
            <person name="Yadav S."/>
            <person name="Young G."/>
            <person name="Yu Q."/>
            <person name="Zembek L."/>
            <person name="Zhong D."/>
            <person name="Zimmer A."/>
            <person name="Zwirko Z."/>
            <person name="Jaffe D.B."/>
            <person name="Alvarez P."/>
            <person name="Brockman W."/>
            <person name="Butler J."/>
            <person name="Chin C."/>
            <person name="Gnerre S."/>
            <person name="Grabherr M."/>
            <person name="Kleber M."/>
            <person name="Mauceli E."/>
            <person name="MacCallum I."/>
        </authorList>
    </citation>
    <scope>NUCLEOTIDE SEQUENCE [LARGE SCALE GENOMIC DNA]</scope>
    <source>
        <strain evidence="2">Tucson 14030-0811.24</strain>
    </source>
</reference>
<accession>A0A0Q9X123</accession>
<dbReference type="AlphaFoldDB" id="A0A0Q9X123"/>
<protein>
    <recommendedName>
        <fullName evidence="3">Chitin-binding type-2 domain-containing protein</fullName>
    </recommendedName>
</protein>
<keyword evidence="2" id="KW-1185">Reference proteome</keyword>
<evidence type="ECO:0000313" key="2">
    <source>
        <dbReference type="Proteomes" id="UP000007798"/>
    </source>
</evidence>
<name>A0A0Q9X123_DROWI</name>
<dbReference type="EMBL" id="CH964168">
    <property type="protein sequence ID" value="KRF99219.1"/>
    <property type="molecule type" value="Genomic_DNA"/>
</dbReference>
<sequence length="189" mass="20534">MDFCVPESSVNDDTILDVCKESEEEIDNVNGIDCEICNGTDGTYACVSKTQYALCVNGSVTKSNVLDCATDEVCVLSAQTDYNNTCVPSCALSFLNLEATCSNDVVVIPTVAPPNKDAMKTICDGIDTTSLFFYTPYAEDTNCNGFIYCQRTSVQDTAWVVLYLTCPTPATPYYDSAKRICVSTRPTNC</sequence>
<proteinExistence type="predicted"/>
<dbReference type="Proteomes" id="UP000007798">
    <property type="component" value="Unassembled WGS sequence"/>
</dbReference>
<dbReference type="STRING" id="7260.A0A0Q9X123"/>